<feature type="transmembrane region" description="Helical" evidence="1">
    <location>
        <begin position="7"/>
        <end position="29"/>
    </location>
</feature>
<dbReference type="Gene3D" id="3.40.50.300">
    <property type="entry name" value="P-loop containing nucleotide triphosphate hydrolases"/>
    <property type="match status" value="1"/>
</dbReference>
<keyword evidence="1" id="KW-0472">Membrane</keyword>
<dbReference type="PANTHER" id="PTHR42714:SF2">
    <property type="entry name" value="TRNA MODIFICATION GTPASE GTPBP3, MITOCHONDRIAL"/>
    <property type="match status" value="1"/>
</dbReference>
<accession>A0ABT1UA26</accession>
<dbReference type="PANTHER" id="PTHR42714">
    <property type="entry name" value="TRNA MODIFICATION GTPASE GTPBP3"/>
    <property type="match status" value="1"/>
</dbReference>
<dbReference type="InterPro" id="IPR006073">
    <property type="entry name" value="GTP-bd"/>
</dbReference>
<keyword evidence="1" id="KW-1133">Transmembrane helix</keyword>
<evidence type="ECO:0000313" key="3">
    <source>
        <dbReference type="EMBL" id="MCQ8130718.1"/>
    </source>
</evidence>
<evidence type="ECO:0000256" key="1">
    <source>
        <dbReference type="SAM" id="Phobius"/>
    </source>
</evidence>
<dbReference type="Pfam" id="PF01926">
    <property type="entry name" value="MMR_HSR1"/>
    <property type="match status" value="1"/>
</dbReference>
<keyword evidence="1" id="KW-0812">Transmembrane</keyword>
<dbReference type="SUPFAM" id="SSF52540">
    <property type="entry name" value="P-loop containing nucleoside triphosphate hydrolases"/>
    <property type="match status" value="1"/>
</dbReference>
<evidence type="ECO:0000313" key="4">
    <source>
        <dbReference type="Proteomes" id="UP001524586"/>
    </source>
</evidence>
<feature type="domain" description="G" evidence="2">
    <location>
        <begin position="275"/>
        <end position="384"/>
    </location>
</feature>
<proteinExistence type="predicted"/>
<sequence length="511" mass="58791">MSQKRRWHILVFVMLLPLTVPLLAGGYWLWLNHLLIWWIAASAALALSWWGVNRLFKKYRPEPKWLDISDSMVRTKQSEQAWRKIEAISVCERGGNPDLSDSRFYLDAITRVMNDVAEVYYPRQKQAVLEIKIPYLLKVVEIFAQELRLNFTENVPGSHLFSINDLAKGRRIAGKGRELYRLFRIVTAGIDPVSAVIRELRMFANANMLADSAVDLKRWLIDAYIKKVGYYAIELYSGNLALDDDAFSKPTRKTQQEIKKIQAREKSLHAEPFRLLIVGQTNAGKASLVNAMADKQMAISAPTPNRLHSQTYLLRPAEFPATIIADSQRYEASDSGKHRQTLLKTANRSDVVILAVSATNPANQIDKSILDDIKRLDNNPRILIALTHIDRLRPFREWLPPYDFSGLNSAKARSIHECTATIARRLEIDPAQIVPVCLHGEKIYNVRERLLPLLLQQFELNDAKRHLRYLDGHKREQQQKRLWKQIRNAGVWLSHQGVNWLSKPKPLYRSL</sequence>
<dbReference type="Proteomes" id="UP001524586">
    <property type="component" value="Unassembled WGS sequence"/>
</dbReference>
<gene>
    <name evidence="3" type="ORF">NP596_19850</name>
</gene>
<feature type="transmembrane region" description="Helical" evidence="1">
    <location>
        <begin position="35"/>
        <end position="52"/>
    </location>
</feature>
<comment type="caution">
    <text evidence="3">The sequence shown here is derived from an EMBL/GenBank/DDBJ whole genome shotgun (WGS) entry which is preliminary data.</text>
</comment>
<name>A0ABT1UA26_9GAMM</name>
<dbReference type="EMBL" id="JANIBK010000212">
    <property type="protein sequence ID" value="MCQ8130718.1"/>
    <property type="molecule type" value="Genomic_DNA"/>
</dbReference>
<reference evidence="3 4" key="1">
    <citation type="submission" date="2022-07" db="EMBL/GenBank/DDBJ databases">
        <title>Methylomonas rivi sp. nov., Methylomonas rosea sp. nov., Methylomonas aureus sp. nov. and Methylomonas subterranea sp. nov., four novel methanotrophs isolated from a freshwater creek and the deep terrestrial subsurface.</title>
        <authorList>
            <person name="Abin C."/>
            <person name="Sankaranarayanan K."/>
            <person name="Garner C."/>
            <person name="Sindelar R."/>
            <person name="Kotary K."/>
            <person name="Garner R."/>
            <person name="Barclay S."/>
            <person name="Lawson P."/>
            <person name="Krumholz L."/>
        </authorList>
    </citation>
    <scope>NUCLEOTIDE SEQUENCE [LARGE SCALE GENOMIC DNA]</scope>
    <source>
        <strain evidence="3 4">WSC-6</strain>
    </source>
</reference>
<keyword evidence="4" id="KW-1185">Reference proteome</keyword>
<dbReference type="CDD" id="cd00882">
    <property type="entry name" value="Ras_like_GTPase"/>
    <property type="match status" value="1"/>
</dbReference>
<protein>
    <submittedName>
        <fullName evidence="3">50S ribosome-binding GTPase</fullName>
    </submittedName>
</protein>
<dbReference type="RefSeq" id="WP_256617130.1">
    <property type="nucleotide sequence ID" value="NZ_JANIBK010000212.1"/>
</dbReference>
<evidence type="ECO:0000259" key="2">
    <source>
        <dbReference type="Pfam" id="PF01926"/>
    </source>
</evidence>
<dbReference type="InterPro" id="IPR027417">
    <property type="entry name" value="P-loop_NTPase"/>
</dbReference>
<organism evidence="3 4">
    <name type="scientific">Methylomonas rivi</name>
    <dbReference type="NCBI Taxonomy" id="2952226"/>
    <lineage>
        <taxon>Bacteria</taxon>
        <taxon>Pseudomonadati</taxon>
        <taxon>Pseudomonadota</taxon>
        <taxon>Gammaproteobacteria</taxon>
        <taxon>Methylococcales</taxon>
        <taxon>Methylococcaceae</taxon>
        <taxon>Methylomonas</taxon>
    </lineage>
</organism>